<dbReference type="AlphaFoldDB" id="A0A6M6JGH7"/>
<proteinExistence type="predicted"/>
<accession>A0A6M6JGH7</accession>
<keyword evidence="2" id="KW-1185">Reference proteome</keyword>
<dbReference type="EMBL" id="CP053564">
    <property type="protein sequence ID" value="QJY47104.1"/>
    <property type="molecule type" value="Genomic_DNA"/>
</dbReference>
<gene>
    <name evidence="1" type="ORF">HOP40_15870</name>
</gene>
<evidence type="ECO:0000313" key="1">
    <source>
        <dbReference type="EMBL" id="QJY47104.1"/>
    </source>
</evidence>
<name>A0A6M6JGH7_9PSEU</name>
<evidence type="ECO:0000313" key="2">
    <source>
        <dbReference type="Proteomes" id="UP000505377"/>
    </source>
</evidence>
<protein>
    <submittedName>
        <fullName evidence="1">Uncharacterized protein</fullName>
    </submittedName>
</protein>
<dbReference type="KEGG" id="pbro:HOP40_15870"/>
<sequence>MTIRLFPAPPPLSGDAPALDYGDRARCLAAAHRARRTYPGPLGELVARELTSYAEFGHRFGDGLIPRLVAAVLSEHVDSASEPGSGPRA</sequence>
<dbReference type="RefSeq" id="WP_172159325.1">
    <property type="nucleotide sequence ID" value="NZ_CP053564.1"/>
</dbReference>
<organism evidence="1 2">
    <name type="scientific">Pseudonocardia broussonetiae</name>
    <dbReference type="NCBI Taxonomy" id="2736640"/>
    <lineage>
        <taxon>Bacteria</taxon>
        <taxon>Bacillati</taxon>
        <taxon>Actinomycetota</taxon>
        <taxon>Actinomycetes</taxon>
        <taxon>Pseudonocardiales</taxon>
        <taxon>Pseudonocardiaceae</taxon>
        <taxon>Pseudonocardia</taxon>
    </lineage>
</organism>
<dbReference type="Proteomes" id="UP000505377">
    <property type="component" value="Chromosome"/>
</dbReference>
<reference evidence="1 2" key="1">
    <citation type="submission" date="2020-05" db="EMBL/GenBank/DDBJ databases">
        <authorList>
            <person name="Mo P."/>
        </authorList>
    </citation>
    <scope>NUCLEOTIDE SEQUENCE [LARGE SCALE GENOMIC DNA]</scope>
    <source>
        <strain evidence="1 2">Gen01</strain>
    </source>
</reference>